<comment type="caution">
    <text evidence="1">The sequence shown here is derived from an EMBL/GenBank/DDBJ whole genome shotgun (WGS) entry which is preliminary data.</text>
</comment>
<dbReference type="EMBL" id="RDQH01000341">
    <property type="protein sequence ID" value="RXH76017.1"/>
    <property type="molecule type" value="Genomic_DNA"/>
</dbReference>
<protein>
    <submittedName>
        <fullName evidence="1">Uncharacterized protein</fullName>
    </submittedName>
</protein>
<sequence>MWEVWVRYPELVSLLKCCYGQGKIPHSLSGAQMAKNNHKATRGFWIKENKNTLEAYRDSYARTAGNHPSTKSKMPKKGPAISLYIAHHSLPKGSSDTLVKLQKLSKHFFSLNSNFGIGGSSSKTPPFIVGA</sequence>
<reference evidence="1 2" key="1">
    <citation type="submission" date="2018-10" db="EMBL/GenBank/DDBJ databases">
        <title>A high-quality apple genome assembly.</title>
        <authorList>
            <person name="Hu J."/>
        </authorList>
    </citation>
    <scope>NUCLEOTIDE SEQUENCE [LARGE SCALE GENOMIC DNA]</scope>
    <source>
        <strain evidence="2">cv. HFTH1</strain>
        <tissue evidence="1">Young leaf</tissue>
    </source>
</reference>
<proteinExistence type="predicted"/>
<keyword evidence="2" id="KW-1185">Reference proteome</keyword>
<accession>A0A498I279</accession>
<evidence type="ECO:0000313" key="1">
    <source>
        <dbReference type="EMBL" id="RXH76017.1"/>
    </source>
</evidence>
<gene>
    <name evidence="1" type="ORF">DVH24_042804</name>
</gene>
<organism evidence="1 2">
    <name type="scientific">Malus domestica</name>
    <name type="common">Apple</name>
    <name type="synonym">Pyrus malus</name>
    <dbReference type="NCBI Taxonomy" id="3750"/>
    <lineage>
        <taxon>Eukaryota</taxon>
        <taxon>Viridiplantae</taxon>
        <taxon>Streptophyta</taxon>
        <taxon>Embryophyta</taxon>
        <taxon>Tracheophyta</taxon>
        <taxon>Spermatophyta</taxon>
        <taxon>Magnoliopsida</taxon>
        <taxon>eudicotyledons</taxon>
        <taxon>Gunneridae</taxon>
        <taxon>Pentapetalae</taxon>
        <taxon>rosids</taxon>
        <taxon>fabids</taxon>
        <taxon>Rosales</taxon>
        <taxon>Rosaceae</taxon>
        <taxon>Amygdaloideae</taxon>
        <taxon>Maleae</taxon>
        <taxon>Malus</taxon>
    </lineage>
</organism>
<dbReference type="AlphaFoldDB" id="A0A498I279"/>
<name>A0A498I279_MALDO</name>
<evidence type="ECO:0000313" key="2">
    <source>
        <dbReference type="Proteomes" id="UP000290289"/>
    </source>
</evidence>
<dbReference type="Proteomes" id="UP000290289">
    <property type="component" value="Chromosome 15"/>
</dbReference>